<gene>
    <name evidence="3" type="ORF">JCM14722_24820</name>
</gene>
<keyword evidence="4" id="KW-1185">Reference proteome</keyword>
<name>A0ABM8AU95_9BACT</name>
<accession>A0ABM8AU95</accession>
<dbReference type="RefSeq" id="WP_264981832.1">
    <property type="nucleotide sequence ID" value="NZ_AP026708.1"/>
</dbReference>
<reference evidence="3" key="1">
    <citation type="submission" date="2022-08" db="EMBL/GenBank/DDBJ databases">
        <title>Genome Sequence of the sulphate-reducing bacterium, Pseudodesulfovibrio portus JCM14722.</title>
        <authorList>
            <person name="Kondo R."/>
            <person name="Kataoka T."/>
        </authorList>
    </citation>
    <scope>NUCLEOTIDE SEQUENCE</scope>
    <source>
        <strain evidence="3">JCM 14722</strain>
    </source>
</reference>
<dbReference type="InterPro" id="IPR050570">
    <property type="entry name" value="Cell_wall_metabolism_enzyme"/>
</dbReference>
<dbReference type="SUPFAM" id="SSF51261">
    <property type="entry name" value="Duplicated hybrid motif"/>
    <property type="match status" value="1"/>
</dbReference>
<dbReference type="Gene3D" id="2.70.70.10">
    <property type="entry name" value="Glucose Permease (Domain IIA)"/>
    <property type="match status" value="1"/>
</dbReference>
<feature type="domain" description="M23ase beta-sheet core" evidence="2">
    <location>
        <begin position="193"/>
        <end position="287"/>
    </location>
</feature>
<protein>
    <submittedName>
        <fullName evidence="3">Peptidase M24</fullName>
    </submittedName>
</protein>
<organism evidence="3 4">
    <name type="scientific">Pseudodesulfovibrio portus</name>
    <dbReference type="NCBI Taxonomy" id="231439"/>
    <lineage>
        <taxon>Bacteria</taxon>
        <taxon>Pseudomonadati</taxon>
        <taxon>Thermodesulfobacteriota</taxon>
        <taxon>Desulfovibrionia</taxon>
        <taxon>Desulfovibrionales</taxon>
        <taxon>Desulfovibrionaceae</taxon>
    </lineage>
</organism>
<dbReference type="PANTHER" id="PTHR21666">
    <property type="entry name" value="PEPTIDASE-RELATED"/>
    <property type="match status" value="1"/>
</dbReference>
<dbReference type="PANTHER" id="PTHR21666:SF270">
    <property type="entry name" value="MUREIN HYDROLASE ACTIVATOR ENVC"/>
    <property type="match status" value="1"/>
</dbReference>
<keyword evidence="1" id="KW-0732">Signal</keyword>
<evidence type="ECO:0000259" key="2">
    <source>
        <dbReference type="Pfam" id="PF01551"/>
    </source>
</evidence>
<dbReference type="CDD" id="cd12797">
    <property type="entry name" value="M23_peptidase"/>
    <property type="match status" value="1"/>
</dbReference>
<feature type="signal peptide" evidence="1">
    <location>
        <begin position="1"/>
        <end position="26"/>
    </location>
</feature>
<dbReference type="InterPro" id="IPR011055">
    <property type="entry name" value="Dup_hybrid_motif"/>
</dbReference>
<sequence>MTRYSLFRRCVAVVFLCMLLTGPALARPRPMVDVRVPEAAGVGKPFLAVIESWYPLENVRVRWNGVEVCPEVSLDREKYVAPVLLGIGLRGETGTYPIEVTASIWGHERTFSTDLTIIESAWGSETLRVDPKMVTPPPEAMARIERERELITAAINIVSDVRYWTMPFSRPAKGRMLSRFGLHRVFNGHTRSRHTGLDFRAWLGTPLYAMAAGRVVLTGSFYYAGNSVLIDHGNGLVSLSAHMSKILVREGDMVEAGQTIGLSGATGRVTGAHLHLAVFVQGQVVDPELFFTGEIESIFN</sequence>
<evidence type="ECO:0000313" key="3">
    <source>
        <dbReference type="EMBL" id="BDQ34940.1"/>
    </source>
</evidence>
<feature type="chain" id="PRO_5045547094" evidence="1">
    <location>
        <begin position="27"/>
        <end position="300"/>
    </location>
</feature>
<dbReference type="Pfam" id="PF01551">
    <property type="entry name" value="Peptidase_M23"/>
    <property type="match status" value="1"/>
</dbReference>
<evidence type="ECO:0000256" key="1">
    <source>
        <dbReference type="SAM" id="SignalP"/>
    </source>
</evidence>
<evidence type="ECO:0000313" key="4">
    <source>
        <dbReference type="Proteomes" id="UP001061361"/>
    </source>
</evidence>
<proteinExistence type="predicted"/>
<dbReference type="EMBL" id="AP026708">
    <property type="protein sequence ID" value="BDQ34940.1"/>
    <property type="molecule type" value="Genomic_DNA"/>
</dbReference>
<dbReference type="Proteomes" id="UP001061361">
    <property type="component" value="Chromosome"/>
</dbReference>
<dbReference type="InterPro" id="IPR016047">
    <property type="entry name" value="M23ase_b-sheet_dom"/>
</dbReference>